<dbReference type="Pfam" id="PF00002">
    <property type="entry name" value="7tm_2"/>
    <property type="match status" value="1"/>
</dbReference>
<evidence type="ECO:0000256" key="8">
    <source>
        <dbReference type="ARBA" id="ARBA00023224"/>
    </source>
</evidence>
<gene>
    <name evidence="12" type="ORF">PHAECO_LOCUS1953</name>
</gene>
<dbReference type="SUPFAM" id="SSF63877">
    <property type="entry name" value="Methuselah ectodomain"/>
    <property type="match status" value="1"/>
</dbReference>
<reference evidence="12" key="1">
    <citation type="submission" date="2022-01" db="EMBL/GenBank/DDBJ databases">
        <authorList>
            <person name="King R."/>
        </authorList>
    </citation>
    <scope>NUCLEOTIDE SEQUENCE</scope>
</reference>
<proteinExistence type="inferred from homology"/>
<organism evidence="12 13">
    <name type="scientific">Phaedon cochleariae</name>
    <name type="common">Mustard beetle</name>
    <dbReference type="NCBI Taxonomy" id="80249"/>
    <lineage>
        <taxon>Eukaryota</taxon>
        <taxon>Metazoa</taxon>
        <taxon>Ecdysozoa</taxon>
        <taxon>Arthropoda</taxon>
        <taxon>Hexapoda</taxon>
        <taxon>Insecta</taxon>
        <taxon>Pterygota</taxon>
        <taxon>Neoptera</taxon>
        <taxon>Endopterygota</taxon>
        <taxon>Coleoptera</taxon>
        <taxon>Polyphaga</taxon>
        <taxon>Cucujiformia</taxon>
        <taxon>Chrysomeloidea</taxon>
        <taxon>Chrysomelidae</taxon>
        <taxon>Chrysomelinae</taxon>
        <taxon>Chrysomelini</taxon>
        <taxon>Phaedon</taxon>
    </lineage>
</organism>
<evidence type="ECO:0000256" key="2">
    <source>
        <dbReference type="ARBA" id="ARBA00008979"/>
    </source>
</evidence>
<dbReference type="PANTHER" id="PTHR47154:SF2">
    <property type="entry name" value="G-PROTEIN COUPLED RECEPTOR MTH-RELATED"/>
    <property type="match status" value="1"/>
</dbReference>
<evidence type="ECO:0000256" key="4">
    <source>
        <dbReference type="ARBA" id="ARBA00022989"/>
    </source>
</evidence>
<dbReference type="GO" id="GO:0005886">
    <property type="term" value="C:plasma membrane"/>
    <property type="evidence" value="ECO:0007669"/>
    <property type="project" value="TreeGrafter"/>
</dbReference>
<dbReference type="InterPro" id="IPR017981">
    <property type="entry name" value="GPCR_2-like_7TM"/>
</dbReference>
<evidence type="ECO:0000256" key="7">
    <source>
        <dbReference type="ARBA" id="ARBA00023170"/>
    </source>
</evidence>
<keyword evidence="4 9" id="KW-1133">Transmembrane helix</keyword>
<feature type="domain" description="G-protein coupled receptors family 2 profile 2" evidence="11">
    <location>
        <begin position="304"/>
        <end position="578"/>
    </location>
</feature>
<feature type="transmembrane region" description="Helical" evidence="9">
    <location>
        <begin position="340"/>
        <end position="359"/>
    </location>
</feature>
<keyword evidence="10" id="KW-0732">Signal</keyword>
<accession>A0A9N9SEQ6</accession>
<dbReference type="PANTHER" id="PTHR47154">
    <property type="entry name" value="G-PROTEIN COUPLED RECEPTOR MTH-RELATED"/>
    <property type="match status" value="1"/>
</dbReference>
<dbReference type="GO" id="GO:0008528">
    <property type="term" value="F:G protein-coupled peptide receptor activity"/>
    <property type="evidence" value="ECO:0007669"/>
    <property type="project" value="TreeGrafter"/>
</dbReference>
<reference evidence="12" key="2">
    <citation type="submission" date="2022-10" db="EMBL/GenBank/DDBJ databases">
        <authorList>
            <consortium name="ENA_rothamsted_submissions"/>
            <consortium name="culmorum"/>
            <person name="King R."/>
        </authorList>
    </citation>
    <scope>NUCLEOTIDE SEQUENCE</scope>
</reference>
<dbReference type="Gene3D" id="1.20.1070.10">
    <property type="entry name" value="Rhodopsin 7-helix transmembrane proteins"/>
    <property type="match status" value="1"/>
</dbReference>
<evidence type="ECO:0000256" key="6">
    <source>
        <dbReference type="ARBA" id="ARBA00023136"/>
    </source>
</evidence>
<dbReference type="AlphaFoldDB" id="A0A9N9SEQ6"/>
<keyword evidence="7" id="KW-0675">Receptor</keyword>
<comment type="similarity">
    <text evidence="2">Belongs to the G-protein coupled receptor 2 family. Mth subfamily.</text>
</comment>
<keyword evidence="5" id="KW-0297">G-protein coupled receptor</keyword>
<feature type="transmembrane region" description="Helical" evidence="9">
    <location>
        <begin position="477"/>
        <end position="495"/>
    </location>
</feature>
<protein>
    <recommendedName>
        <fullName evidence="11">G-protein coupled receptors family 2 profile 2 domain-containing protein</fullName>
    </recommendedName>
</protein>
<keyword evidence="6 9" id="KW-0472">Membrane</keyword>
<evidence type="ECO:0000313" key="12">
    <source>
        <dbReference type="EMBL" id="CAG9814500.1"/>
    </source>
</evidence>
<dbReference type="EMBL" id="OU896716">
    <property type="protein sequence ID" value="CAG9814500.1"/>
    <property type="molecule type" value="Genomic_DNA"/>
</dbReference>
<dbReference type="InterPro" id="IPR036272">
    <property type="entry name" value="Methuselah_N_sf"/>
</dbReference>
<evidence type="ECO:0000256" key="10">
    <source>
        <dbReference type="SAM" id="SignalP"/>
    </source>
</evidence>
<feature type="transmembrane region" description="Helical" evidence="9">
    <location>
        <begin position="310"/>
        <end position="328"/>
    </location>
</feature>
<sequence>MHFHWTFVLLVHLMISNGKSRAIEDAVKCCGLDHILFKSENSSFRCAKDTVKRLTIFANQTNFLDTETDGQCVEVYNDQAYTFTIRNGDIAEETPLTSQIFQKCCPLGYSYHPQLHACTKTDLAEEDFITGNVVRVGLPQCKLIVDYELDDRGFWSGSDFCVDRNVEGGFVRRECREDTEICGGIRCVRKCCADGQSFVNGSNCVDTFTNGLDLTFSTSIDNPRGPFAVISNRTCKRIYRMGEKRYTFNLLEDGRFRYWQNYTESYVYEDVSSQSSYCIEHSEKAGAHGFFFFKCFPEKGVKEKFIFSRWPKIVSCIFLALTILIYVLLNETRTIFGKILMNYCVGTMFMFSLLTYSQYHIKTSNSLCKLAGYGLIFFSTASFAWLNVMCCDIWFTFGGYQCNITRSTKHSVGLYQRRRDLKKILWYTLYGWGMPTALSLIIYGFSQSIILPYAIHPYVGSTSCFIESRKGNYAATLFLRFPHCLIQIVNTVLFFKTILYCMKIKNEINRINDTTKYEKKHRFKKDKERLFLILKLSVIMGLGFIFDTISGFVVMSELGSVPKYIEIVWDCFNCLQGT</sequence>
<feature type="chain" id="PRO_5040161980" description="G-protein coupled receptors family 2 profile 2 domain-containing protein" evidence="10">
    <location>
        <begin position="23"/>
        <end position="578"/>
    </location>
</feature>
<dbReference type="GO" id="GO:0012505">
    <property type="term" value="C:endomembrane system"/>
    <property type="evidence" value="ECO:0007669"/>
    <property type="project" value="UniProtKB-SubCell"/>
</dbReference>
<evidence type="ECO:0000256" key="1">
    <source>
        <dbReference type="ARBA" id="ARBA00004127"/>
    </source>
</evidence>
<dbReference type="PROSITE" id="PS50261">
    <property type="entry name" value="G_PROTEIN_RECEP_F2_4"/>
    <property type="match status" value="1"/>
</dbReference>
<dbReference type="Proteomes" id="UP001153737">
    <property type="component" value="Chromosome 10"/>
</dbReference>
<keyword evidence="3 9" id="KW-0812">Transmembrane</keyword>
<feature type="transmembrane region" description="Helical" evidence="9">
    <location>
        <begin position="424"/>
        <end position="445"/>
    </location>
</feature>
<evidence type="ECO:0000256" key="3">
    <source>
        <dbReference type="ARBA" id="ARBA00022692"/>
    </source>
</evidence>
<name>A0A9N9SEQ6_PHACE</name>
<comment type="subcellular location">
    <subcellularLocation>
        <location evidence="1">Endomembrane system</location>
        <topology evidence="1">Multi-pass membrane protein</topology>
    </subcellularLocation>
</comment>
<keyword evidence="13" id="KW-1185">Reference proteome</keyword>
<evidence type="ECO:0000256" key="9">
    <source>
        <dbReference type="SAM" id="Phobius"/>
    </source>
</evidence>
<keyword evidence="8" id="KW-0807">Transducer</keyword>
<dbReference type="InterPro" id="IPR051384">
    <property type="entry name" value="Mth_GPCR"/>
</dbReference>
<dbReference type="OrthoDB" id="6134459at2759"/>
<feature type="signal peptide" evidence="10">
    <location>
        <begin position="1"/>
        <end position="22"/>
    </location>
</feature>
<evidence type="ECO:0000313" key="13">
    <source>
        <dbReference type="Proteomes" id="UP001153737"/>
    </source>
</evidence>
<dbReference type="GO" id="GO:0007166">
    <property type="term" value="P:cell surface receptor signaling pathway"/>
    <property type="evidence" value="ECO:0007669"/>
    <property type="project" value="InterPro"/>
</dbReference>
<evidence type="ECO:0000256" key="5">
    <source>
        <dbReference type="ARBA" id="ARBA00023040"/>
    </source>
</evidence>
<dbReference type="InterPro" id="IPR000832">
    <property type="entry name" value="GPCR_2_secretin-like"/>
</dbReference>
<feature type="transmembrane region" description="Helical" evidence="9">
    <location>
        <begin position="530"/>
        <end position="554"/>
    </location>
</feature>
<evidence type="ECO:0000259" key="11">
    <source>
        <dbReference type="PROSITE" id="PS50261"/>
    </source>
</evidence>
<feature type="transmembrane region" description="Helical" evidence="9">
    <location>
        <begin position="371"/>
        <end position="397"/>
    </location>
</feature>
<dbReference type="CDD" id="cd15039">
    <property type="entry name" value="7tmB3_Methuselah-like"/>
    <property type="match status" value="1"/>
</dbReference>